<proteinExistence type="predicted"/>
<evidence type="ECO:0000313" key="1">
    <source>
        <dbReference type="EMBL" id="PWN53685.1"/>
    </source>
</evidence>
<sequence>METKEASLLPQAAKVLKDYIAAIMTRSHHTARSPTTETGMSGEGQRPSARNISGKVLPTVLDISQIIQPAKKSKCSISRLIPLASKELSISSDSKKKSAFDLLLSLSGNGSMAIATIRPTPPNVSRKGPDDMRRDLTFQSTSDGLWDEGIRLEDCKRLSSKVIGIASGLCPVSQAGLGRDGKVFHWKWSSCGGTQITEVHSIHSNARINSIESLKKHKILMSTSAGLVVGYDLSNMCLAFSWPTSERIVHLQKTPNPDLVLSTCVRRDYDQFRIFDISGKSGPVSRSVINFGWLNNSYSSSESSLSALTEPVVSFFGRGCFNPRRKYLFAHGSEDGKVRVWDLRMARDCILNVKVGDEPCGDVIWNIDQDTLGGKEEGEKESQVGKDRLYVSSRYGIRAVDFGFHTV</sequence>
<keyword evidence="2" id="KW-1185">Reference proteome</keyword>
<evidence type="ECO:0000313" key="2">
    <source>
        <dbReference type="Proteomes" id="UP000245626"/>
    </source>
</evidence>
<accession>A0ACD0P6L6</accession>
<organism evidence="1 2">
    <name type="scientific">Violaceomyces palustris</name>
    <dbReference type="NCBI Taxonomy" id="1673888"/>
    <lineage>
        <taxon>Eukaryota</taxon>
        <taxon>Fungi</taxon>
        <taxon>Dikarya</taxon>
        <taxon>Basidiomycota</taxon>
        <taxon>Ustilaginomycotina</taxon>
        <taxon>Ustilaginomycetes</taxon>
        <taxon>Violaceomycetales</taxon>
        <taxon>Violaceomycetaceae</taxon>
        <taxon>Violaceomyces</taxon>
    </lineage>
</organism>
<dbReference type="Proteomes" id="UP000245626">
    <property type="component" value="Unassembled WGS sequence"/>
</dbReference>
<name>A0ACD0P6L6_9BASI</name>
<reference evidence="1 2" key="1">
    <citation type="journal article" date="2018" name="Mol. Biol. Evol.">
        <title>Broad Genomic Sampling Reveals a Smut Pathogenic Ancestry of the Fungal Clade Ustilaginomycotina.</title>
        <authorList>
            <person name="Kijpornyongpan T."/>
            <person name="Mondo S.J."/>
            <person name="Barry K."/>
            <person name="Sandor L."/>
            <person name="Lee J."/>
            <person name="Lipzen A."/>
            <person name="Pangilinan J."/>
            <person name="LaButti K."/>
            <person name="Hainaut M."/>
            <person name="Henrissat B."/>
            <person name="Grigoriev I.V."/>
            <person name="Spatafora J.W."/>
            <person name="Aime M.C."/>
        </authorList>
    </citation>
    <scope>NUCLEOTIDE SEQUENCE [LARGE SCALE GENOMIC DNA]</scope>
    <source>
        <strain evidence="1 2">SA 807</strain>
    </source>
</reference>
<dbReference type="EMBL" id="KZ819713">
    <property type="protein sequence ID" value="PWN53685.1"/>
    <property type="molecule type" value="Genomic_DNA"/>
</dbReference>
<gene>
    <name evidence="1" type="ORF">IE53DRAFT_408490</name>
</gene>
<protein>
    <submittedName>
        <fullName evidence="1">Uncharacterized protein</fullName>
    </submittedName>
</protein>